<evidence type="ECO:0000313" key="2">
    <source>
        <dbReference type="Proteomes" id="UP000076154"/>
    </source>
</evidence>
<organism evidence="1 2">
    <name type="scientific">Hypsizygus marmoreus</name>
    <name type="common">White beech mushroom</name>
    <name type="synonym">Agaricus marmoreus</name>
    <dbReference type="NCBI Taxonomy" id="39966"/>
    <lineage>
        <taxon>Eukaryota</taxon>
        <taxon>Fungi</taxon>
        <taxon>Dikarya</taxon>
        <taxon>Basidiomycota</taxon>
        <taxon>Agaricomycotina</taxon>
        <taxon>Agaricomycetes</taxon>
        <taxon>Agaricomycetidae</taxon>
        <taxon>Agaricales</taxon>
        <taxon>Tricholomatineae</taxon>
        <taxon>Lyophyllaceae</taxon>
        <taxon>Hypsizygus</taxon>
    </lineage>
</organism>
<keyword evidence="2" id="KW-1185">Reference proteome</keyword>
<sequence length="217" mass="24576">MKMMLPRHPRAIDAGDRSMSTLHDAIHIRPSRSPHLRVVSIVQEAKRPVLTTHDDRSSVPPPSHLLQHFEMMPETLTSCCEQHLSLSCEVHMHNTTSTRQRSPQPCPQALRIEASTAGTETTKNVLTATREEARRDTGIAVDQRNEWRGGYGGGRTRISTPQLASCRRVERPRLTNRAVVRPLLSKYLRTTHELYAADHDIDTSLDVSMQFPLQLHQ</sequence>
<protein>
    <submittedName>
        <fullName evidence="1">Uncharacterized protein</fullName>
    </submittedName>
</protein>
<dbReference type="InParanoid" id="A0A369JI39"/>
<reference evidence="1" key="1">
    <citation type="submission" date="2018-04" db="EMBL/GenBank/DDBJ databases">
        <title>Whole genome sequencing of Hypsizygus marmoreus.</title>
        <authorList>
            <person name="Choi I.-G."/>
            <person name="Min B."/>
            <person name="Kim J.-G."/>
            <person name="Kim S."/>
            <person name="Oh Y.-L."/>
            <person name="Kong W.-S."/>
            <person name="Park H."/>
            <person name="Jeong J."/>
            <person name="Song E.-S."/>
        </authorList>
    </citation>
    <scope>NUCLEOTIDE SEQUENCE [LARGE SCALE GENOMIC DNA]</scope>
    <source>
        <strain evidence="1">51987-8</strain>
    </source>
</reference>
<dbReference type="AlphaFoldDB" id="A0A369JI39"/>
<proteinExistence type="predicted"/>
<accession>A0A369JI39</accession>
<gene>
    <name evidence="1" type="ORF">Hypma_012621</name>
</gene>
<comment type="caution">
    <text evidence="1">The sequence shown here is derived from an EMBL/GenBank/DDBJ whole genome shotgun (WGS) entry which is preliminary data.</text>
</comment>
<dbReference type="EMBL" id="LUEZ02000069">
    <property type="protein sequence ID" value="RDB20237.1"/>
    <property type="molecule type" value="Genomic_DNA"/>
</dbReference>
<evidence type="ECO:0000313" key="1">
    <source>
        <dbReference type="EMBL" id="RDB20237.1"/>
    </source>
</evidence>
<dbReference type="Proteomes" id="UP000076154">
    <property type="component" value="Unassembled WGS sequence"/>
</dbReference>
<name>A0A369JI39_HYPMA</name>